<evidence type="ECO:0000313" key="3">
    <source>
        <dbReference type="Proteomes" id="UP000507245"/>
    </source>
</evidence>
<evidence type="ECO:0000313" key="2">
    <source>
        <dbReference type="EMBL" id="CAB4297809.1"/>
    </source>
</evidence>
<name>A0A6J5W889_PRUAR</name>
<proteinExistence type="predicted"/>
<dbReference type="EMBL" id="CAEKKB010000001">
    <property type="protein sequence ID" value="CAB4297809.1"/>
    <property type="molecule type" value="Genomic_DNA"/>
</dbReference>
<gene>
    <name evidence="2" type="ORF">ORAREDHAP_LOCUS9829</name>
</gene>
<reference evidence="3" key="1">
    <citation type="journal article" date="2020" name="Genome Biol.">
        <title>Gamete binning: chromosome-level and haplotype-resolved genome assembly enabled by high-throughput single-cell sequencing of gamete genomes.</title>
        <authorList>
            <person name="Campoy J.A."/>
            <person name="Sun H."/>
            <person name="Goel M."/>
            <person name="Jiao W.-B."/>
            <person name="Folz-Donahue K."/>
            <person name="Wang N."/>
            <person name="Rubio M."/>
            <person name="Liu C."/>
            <person name="Kukat C."/>
            <person name="Ruiz D."/>
            <person name="Huettel B."/>
            <person name="Schneeberger K."/>
        </authorList>
    </citation>
    <scope>NUCLEOTIDE SEQUENCE [LARGE SCALE GENOMIC DNA]</scope>
    <source>
        <strain evidence="3">cv. Rojo Pasion</strain>
    </source>
</reference>
<keyword evidence="3" id="KW-1185">Reference proteome</keyword>
<dbReference type="OrthoDB" id="10374310at2759"/>
<dbReference type="Proteomes" id="UP000507245">
    <property type="component" value="Unassembled WGS sequence"/>
</dbReference>
<accession>A0A6J5W889</accession>
<protein>
    <submittedName>
        <fullName evidence="2">Uncharacterized protein</fullName>
    </submittedName>
</protein>
<evidence type="ECO:0000256" key="1">
    <source>
        <dbReference type="SAM" id="MobiDB-lite"/>
    </source>
</evidence>
<dbReference type="AlphaFoldDB" id="A0A6J5W889"/>
<feature type="region of interest" description="Disordered" evidence="1">
    <location>
        <begin position="62"/>
        <end position="116"/>
    </location>
</feature>
<sequence length="158" mass="18040">MELLLDEKTVVEELINFFARKGREQMVLADKQGFELNDIFIPKKKRSRLGLVSLNMKTLKRKRECTADPNSSESGSQKKKKEEGVHVQNWTKKRECSTGATANKDHNYIDNRSSPSPSLRGCSKIAKANNWSFRISDVSKLRFVIVKLNSTTTNEEPH</sequence>
<organism evidence="2 3">
    <name type="scientific">Prunus armeniaca</name>
    <name type="common">Apricot</name>
    <name type="synonym">Armeniaca vulgaris</name>
    <dbReference type="NCBI Taxonomy" id="36596"/>
    <lineage>
        <taxon>Eukaryota</taxon>
        <taxon>Viridiplantae</taxon>
        <taxon>Streptophyta</taxon>
        <taxon>Embryophyta</taxon>
        <taxon>Tracheophyta</taxon>
        <taxon>Spermatophyta</taxon>
        <taxon>Magnoliopsida</taxon>
        <taxon>eudicotyledons</taxon>
        <taxon>Gunneridae</taxon>
        <taxon>Pentapetalae</taxon>
        <taxon>rosids</taxon>
        <taxon>fabids</taxon>
        <taxon>Rosales</taxon>
        <taxon>Rosaceae</taxon>
        <taxon>Amygdaloideae</taxon>
        <taxon>Amygdaleae</taxon>
        <taxon>Prunus</taxon>
    </lineage>
</organism>